<dbReference type="RefSeq" id="WP_075083005.1">
    <property type="nucleotide sequence ID" value="NZ_CP042912.1"/>
</dbReference>
<dbReference type="KEGG" id="mff:MFFC18_37790"/>
<feature type="transmembrane region" description="Helical" evidence="1">
    <location>
        <begin position="65"/>
        <end position="86"/>
    </location>
</feature>
<dbReference type="GO" id="GO:0022857">
    <property type="term" value="F:transmembrane transporter activity"/>
    <property type="evidence" value="ECO:0007669"/>
    <property type="project" value="UniProtKB-UniRule"/>
</dbReference>
<dbReference type="NCBIfam" id="TIGR00697">
    <property type="entry name" value="queuosine precursor transporter"/>
    <property type="match status" value="1"/>
</dbReference>
<sequence>MSSELHPIEASALHARRERVFLVLAGIFLGSLALLNVLGISRFIVLASLSWPDGGGGPELTWGRWGQISFALAVGVLPYPITFLCTDLISEFYGRKRANWLVIVGLLLNIWVVFVLWLGAALPQQPEFDENGVPKVEVVAVETESGVQYEAKIPDDYAFYRIKQMAYGAVVASMIAYLMAQFCDVWLFHFWKRLTNGKHLWLRNNGSTIISQLVDTVAVILISQFYARSLPPPAEGSTLAQHLFMLIATGYLFKIAAALMDTIPFYVAVHWLKGYLEFDPLAEEGLAKK</sequence>
<dbReference type="EMBL" id="CP042912">
    <property type="protein sequence ID" value="QEG23875.1"/>
    <property type="molecule type" value="Genomic_DNA"/>
</dbReference>
<keyword evidence="1" id="KW-0813">Transport</keyword>
<keyword evidence="3" id="KW-1185">Reference proteome</keyword>
<keyword evidence="1" id="KW-0472">Membrane</keyword>
<feature type="transmembrane region" description="Helical" evidence="1">
    <location>
        <begin position="98"/>
        <end position="120"/>
    </location>
</feature>
<feature type="transmembrane region" description="Helical" evidence="1">
    <location>
        <begin position="209"/>
        <end position="227"/>
    </location>
</feature>
<feature type="transmembrane region" description="Helical" evidence="1">
    <location>
        <begin position="20"/>
        <end position="45"/>
    </location>
</feature>
<dbReference type="Pfam" id="PF02592">
    <property type="entry name" value="Vut_1"/>
    <property type="match status" value="1"/>
</dbReference>
<keyword evidence="1" id="KW-1003">Cell membrane</keyword>
<reference evidence="2 3" key="1">
    <citation type="submission" date="2019-08" db="EMBL/GenBank/DDBJ databases">
        <title>Deep-cultivation of Planctomycetes and their phenomic and genomic characterization uncovers novel biology.</title>
        <authorList>
            <person name="Wiegand S."/>
            <person name="Jogler M."/>
            <person name="Boedeker C."/>
            <person name="Pinto D."/>
            <person name="Vollmers J."/>
            <person name="Rivas-Marin E."/>
            <person name="Kohn T."/>
            <person name="Peeters S.H."/>
            <person name="Heuer A."/>
            <person name="Rast P."/>
            <person name="Oberbeckmann S."/>
            <person name="Bunk B."/>
            <person name="Jeske O."/>
            <person name="Meyerdierks A."/>
            <person name="Storesund J.E."/>
            <person name="Kallscheuer N."/>
            <person name="Luecker S."/>
            <person name="Lage O.M."/>
            <person name="Pohl T."/>
            <person name="Merkel B.J."/>
            <person name="Hornburger P."/>
            <person name="Mueller R.-W."/>
            <person name="Bruemmer F."/>
            <person name="Labrenz M."/>
            <person name="Spormann A.M."/>
            <person name="Op den Camp H."/>
            <person name="Overmann J."/>
            <person name="Amann R."/>
            <person name="Jetten M.S.M."/>
            <person name="Mascher T."/>
            <person name="Medema M.H."/>
            <person name="Devos D.P."/>
            <person name="Kaster A.-K."/>
            <person name="Ovreas L."/>
            <person name="Rohde M."/>
            <person name="Galperin M.Y."/>
            <person name="Jogler C."/>
        </authorList>
    </citation>
    <scope>NUCLEOTIDE SEQUENCE [LARGE SCALE GENOMIC DNA]</scope>
    <source>
        <strain evidence="2 3">FC18</strain>
    </source>
</reference>
<dbReference type="GO" id="GO:0005886">
    <property type="term" value="C:plasma membrane"/>
    <property type="evidence" value="ECO:0007669"/>
    <property type="project" value="UniProtKB-SubCell"/>
</dbReference>
<proteinExistence type="inferred from homology"/>
<keyword evidence="1" id="KW-0812">Transmembrane</keyword>
<evidence type="ECO:0000313" key="3">
    <source>
        <dbReference type="Proteomes" id="UP000322214"/>
    </source>
</evidence>
<organism evidence="2 3">
    <name type="scientific">Mariniblastus fucicola</name>
    <dbReference type="NCBI Taxonomy" id="980251"/>
    <lineage>
        <taxon>Bacteria</taxon>
        <taxon>Pseudomonadati</taxon>
        <taxon>Planctomycetota</taxon>
        <taxon>Planctomycetia</taxon>
        <taxon>Pirellulales</taxon>
        <taxon>Pirellulaceae</taxon>
        <taxon>Mariniblastus</taxon>
    </lineage>
</organism>
<dbReference type="PANTHER" id="PTHR34300:SF2">
    <property type="entry name" value="QUEUOSINE PRECURSOR TRANSPORTER-RELATED"/>
    <property type="match status" value="1"/>
</dbReference>
<dbReference type="OrthoDB" id="9805479at2"/>
<name>A0A5B9PFA2_9BACT</name>
<comment type="function">
    <text evidence="1">Involved in the import of queuosine (Q) precursors, required for Q precursor salvage.</text>
</comment>
<accession>A0A5B9PFA2</accession>
<feature type="transmembrane region" description="Helical" evidence="1">
    <location>
        <begin position="165"/>
        <end position="188"/>
    </location>
</feature>
<dbReference type="AlphaFoldDB" id="A0A5B9PFA2"/>
<dbReference type="STRING" id="980251.GCA_001642875_00206"/>
<keyword evidence="1" id="KW-1133">Transmembrane helix</keyword>
<dbReference type="InterPro" id="IPR003744">
    <property type="entry name" value="YhhQ"/>
</dbReference>
<evidence type="ECO:0000256" key="1">
    <source>
        <dbReference type="HAMAP-Rule" id="MF_02088"/>
    </source>
</evidence>
<evidence type="ECO:0000313" key="2">
    <source>
        <dbReference type="EMBL" id="QEG23875.1"/>
    </source>
</evidence>
<dbReference type="Proteomes" id="UP000322214">
    <property type="component" value="Chromosome"/>
</dbReference>
<comment type="similarity">
    <text evidence="1">Belongs to the vitamin uptake transporter (VUT/ECF) (TC 2.A.88) family. Q precursor transporter subfamily.</text>
</comment>
<protein>
    <recommendedName>
        <fullName evidence="1">Probable queuosine precursor transporter</fullName>
        <shortName evidence="1">Q precursor transporter</shortName>
    </recommendedName>
</protein>
<dbReference type="PANTHER" id="PTHR34300">
    <property type="entry name" value="QUEUOSINE PRECURSOR TRANSPORTER-RELATED"/>
    <property type="match status" value="1"/>
</dbReference>
<gene>
    <name evidence="2" type="ORF">MFFC18_37790</name>
</gene>
<dbReference type="HAMAP" id="MF_02088">
    <property type="entry name" value="Q_prec_transport"/>
    <property type="match status" value="1"/>
</dbReference>
<comment type="subcellular location">
    <subcellularLocation>
        <location evidence="1">Cell membrane</location>
        <topology evidence="1">Multi-pass membrane protein</topology>
    </subcellularLocation>
</comment>
<feature type="transmembrane region" description="Helical" evidence="1">
    <location>
        <begin position="239"/>
        <end position="260"/>
    </location>
</feature>